<dbReference type="Gene3D" id="1.10.1740.10">
    <property type="match status" value="1"/>
</dbReference>
<keyword evidence="3" id="KW-0804">Transcription</keyword>
<dbReference type="PANTHER" id="PTHR43133:SF51">
    <property type="entry name" value="RNA POLYMERASE SIGMA FACTOR"/>
    <property type="match status" value="1"/>
</dbReference>
<sequence>MSRALGNRPETADGPGLFLTTQWTLVLRGRDAQSPDGRAALAALCECYWYPLYVHIRRRVRSAEDAADLTQGFFAHLLESNLFASVAPCSGKLRAYLLACCNHFLANEWDRAAAQKRGGGRTPLSIDFAAAESRYTTEPVDRLGPDRLYERRWALTLLDEALTALERDYDSAGRGELFRLLKPALVAADEVQQHATIAATLGTSVPAVKKAAQRLRTRYGQRLRELVAATVGGPGDVDEELRDLFAAVAR</sequence>
<dbReference type="SUPFAM" id="SSF88946">
    <property type="entry name" value="Sigma2 domain of RNA polymerase sigma factors"/>
    <property type="match status" value="1"/>
</dbReference>
<reference evidence="4 5" key="1">
    <citation type="submission" date="2019-05" db="EMBL/GenBank/DDBJ databases">
        <authorList>
            <consortium name="Science for Life Laboratories"/>
        </authorList>
    </citation>
    <scope>NUCLEOTIDE SEQUENCE [LARGE SCALE GENOMIC DNA]</scope>
    <source>
        <strain evidence="4">Soil9</strain>
    </source>
</reference>
<proteinExistence type="predicted"/>
<evidence type="ECO:0000256" key="2">
    <source>
        <dbReference type="ARBA" id="ARBA00023082"/>
    </source>
</evidence>
<keyword evidence="1" id="KW-0805">Transcription regulation</keyword>
<keyword evidence="5" id="KW-1185">Reference proteome</keyword>
<dbReference type="InterPro" id="IPR013325">
    <property type="entry name" value="RNA_pol_sigma_r2"/>
</dbReference>
<evidence type="ECO:0000313" key="4">
    <source>
        <dbReference type="EMBL" id="VTR97889.1"/>
    </source>
</evidence>
<organism evidence="4 5">
    <name type="scientific">Gemmata massiliana</name>
    <dbReference type="NCBI Taxonomy" id="1210884"/>
    <lineage>
        <taxon>Bacteria</taxon>
        <taxon>Pseudomonadati</taxon>
        <taxon>Planctomycetota</taxon>
        <taxon>Planctomycetia</taxon>
        <taxon>Gemmatales</taxon>
        <taxon>Gemmataceae</taxon>
        <taxon>Gemmata</taxon>
    </lineage>
</organism>
<evidence type="ECO:0000313" key="5">
    <source>
        <dbReference type="Proteomes" id="UP000464178"/>
    </source>
</evidence>
<evidence type="ECO:0000256" key="3">
    <source>
        <dbReference type="ARBA" id="ARBA00023163"/>
    </source>
</evidence>
<dbReference type="KEGG" id="gms:SOIL9_04910"/>
<name>A0A6P2D9N9_9BACT</name>
<dbReference type="GO" id="GO:0016987">
    <property type="term" value="F:sigma factor activity"/>
    <property type="evidence" value="ECO:0007669"/>
    <property type="project" value="UniProtKB-KW"/>
</dbReference>
<dbReference type="InterPro" id="IPR039425">
    <property type="entry name" value="RNA_pol_sigma-70-like"/>
</dbReference>
<dbReference type="AlphaFoldDB" id="A0A6P2D9N9"/>
<dbReference type="RefSeq" id="WP_162671404.1">
    <property type="nucleotide sequence ID" value="NZ_LR593886.1"/>
</dbReference>
<protein>
    <submittedName>
        <fullName evidence="4">Rna sigma-24 ecf subfamily: RNA polymerase, sigma-24 subunit, ECF subfamily</fullName>
    </submittedName>
</protein>
<dbReference type="Proteomes" id="UP000464178">
    <property type="component" value="Chromosome"/>
</dbReference>
<dbReference type="PANTHER" id="PTHR43133">
    <property type="entry name" value="RNA POLYMERASE ECF-TYPE SIGMA FACTO"/>
    <property type="match status" value="1"/>
</dbReference>
<evidence type="ECO:0000256" key="1">
    <source>
        <dbReference type="ARBA" id="ARBA00023015"/>
    </source>
</evidence>
<dbReference type="EMBL" id="LR593886">
    <property type="protein sequence ID" value="VTR97889.1"/>
    <property type="molecule type" value="Genomic_DNA"/>
</dbReference>
<accession>A0A6P2D9N9</accession>
<dbReference type="GO" id="GO:0006352">
    <property type="term" value="P:DNA-templated transcription initiation"/>
    <property type="evidence" value="ECO:0007669"/>
    <property type="project" value="InterPro"/>
</dbReference>
<keyword evidence="2" id="KW-0731">Sigma factor</keyword>
<gene>
    <name evidence="4" type="ORF">SOIL9_04910</name>
</gene>